<evidence type="ECO:0000313" key="4">
    <source>
        <dbReference type="Proteomes" id="UP000272025"/>
    </source>
</evidence>
<accession>A0A3N2PLB1</accession>
<dbReference type="Gene3D" id="2.30.60.10">
    <property type="entry name" value="Cyanovirin-N"/>
    <property type="match status" value="1"/>
</dbReference>
<proteinExistence type="predicted"/>
<protein>
    <recommendedName>
        <fullName evidence="2">Cyanovirin-N domain-containing protein</fullName>
    </recommendedName>
</protein>
<dbReference type="Proteomes" id="UP000272025">
    <property type="component" value="Unassembled WGS sequence"/>
</dbReference>
<dbReference type="AlphaFoldDB" id="A0A3N2PLB1"/>
<evidence type="ECO:0000313" key="3">
    <source>
        <dbReference type="EMBL" id="ROT35126.1"/>
    </source>
</evidence>
<name>A0A3N2PLB1_SODAK</name>
<feature type="signal peptide" evidence="1">
    <location>
        <begin position="1"/>
        <end position="19"/>
    </location>
</feature>
<sequence>MKIPGIVSLLFGVSVGVLGQPDSTNATDVNLAPRDVAVPQRHSKNILDSCLNHEWILTVPFNSPDHFDTDVDVVLHGECKESSGAGYVCSRLNLHACLANEDGKMVGRVQGQFQDSCFGCLLGQPADNSSLNLECNCRSRRDGPKKGPRRWGRTVVNLADVLENRDGRISCFEDQGWTVPC</sequence>
<evidence type="ECO:0000256" key="1">
    <source>
        <dbReference type="SAM" id="SignalP"/>
    </source>
</evidence>
<dbReference type="OrthoDB" id="4672515at2759"/>
<evidence type="ECO:0000259" key="2">
    <source>
        <dbReference type="SMART" id="SM01111"/>
    </source>
</evidence>
<feature type="domain" description="Cyanovirin-N" evidence="2">
    <location>
        <begin position="65"/>
        <end position="171"/>
    </location>
</feature>
<gene>
    <name evidence="3" type="ORF">SODALDRAFT_78026</name>
</gene>
<keyword evidence="4" id="KW-1185">Reference proteome</keyword>
<dbReference type="InterPro" id="IPR036673">
    <property type="entry name" value="Cyanovirin-N_sf"/>
</dbReference>
<dbReference type="EMBL" id="ML119062">
    <property type="protein sequence ID" value="ROT35126.1"/>
    <property type="molecule type" value="Genomic_DNA"/>
</dbReference>
<dbReference type="SMART" id="SM01111">
    <property type="entry name" value="CVNH"/>
    <property type="match status" value="1"/>
</dbReference>
<feature type="chain" id="PRO_5018237246" description="Cyanovirin-N domain-containing protein" evidence="1">
    <location>
        <begin position="20"/>
        <end position="181"/>
    </location>
</feature>
<organism evidence="3 4">
    <name type="scientific">Sodiomyces alkalinus (strain CBS 110278 / VKM F-3762 / F11)</name>
    <name type="common">Alkaliphilic filamentous fungus</name>
    <dbReference type="NCBI Taxonomy" id="1314773"/>
    <lineage>
        <taxon>Eukaryota</taxon>
        <taxon>Fungi</taxon>
        <taxon>Dikarya</taxon>
        <taxon>Ascomycota</taxon>
        <taxon>Pezizomycotina</taxon>
        <taxon>Sordariomycetes</taxon>
        <taxon>Hypocreomycetidae</taxon>
        <taxon>Glomerellales</taxon>
        <taxon>Plectosphaerellaceae</taxon>
        <taxon>Sodiomyces</taxon>
    </lineage>
</organism>
<dbReference type="Pfam" id="PF08881">
    <property type="entry name" value="CVNH"/>
    <property type="match status" value="1"/>
</dbReference>
<dbReference type="RefSeq" id="XP_028462932.1">
    <property type="nucleotide sequence ID" value="XM_028615686.1"/>
</dbReference>
<dbReference type="InterPro" id="IPR011058">
    <property type="entry name" value="Cyanovirin-N"/>
</dbReference>
<keyword evidence="1" id="KW-0732">Signal</keyword>
<dbReference type="SUPFAM" id="SSF51322">
    <property type="entry name" value="Cyanovirin-N"/>
    <property type="match status" value="1"/>
</dbReference>
<dbReference type="GeneID" id="39584163"/>
<dbReference type="STRING" id="1314773.A0A3N2PLB1"/>
<reference evidence="3 4" key="1">
    <citation type="journal article" date="2018" name="Mol. Ecol.">
        <title>The obligate alkalophilic soda-lake fungus Sodiomyces alkalinus has shifted to a protein diet.</title>
        <authorList>
            <person name="Grum-Grzhimaylo A.A."/>
            <person name="Falkoski D.L."/>
            <person name="van den Heuvel J."/>
            <person name="Valero-Jimenez C.A."/>
            <person name="Min B."/>
            <person name="Choi I.G."/>
            <person name="Lipzen A."/>
            <person name="Daum C.G."/>
            <person name="Aanen D.K."/>
            <person name="Tsang A."/>
            <person name="Henrissat B."/>
            <person name="Bilanenko E.N."/>
            <person name="de Vries R.P."/>
            <person name="van Kan J.A.L."/>
            <person name="Grigoriev I.V."/>
            <person name="Debets A.J.M."/>
        </authorList>
    </citation>
    <scope>NUCLEOTIDE SEQUENCE [LARGE SCALE GENOMIC DNA]</scope>
    <source>
        <strain evidence="3 4">F11</strain>
    </source>
</reference>